<gene>
    <name evidence="2" type="ORF">PoB_003114600</name>
</gene>
<comment type="caution">
    <text evidence="2">The sequence shown here is derived from an EMBL/GenBank/DDBJ whole genome shotgun (WGS) entry which is preliminary data.</text>
</comment>
<keyword evidence="3" id="KW-1185">Reference proteome</keyword>
<sequence length="122" mass="13377">MNENYDNNNNNNDSNNNTINNKNSTTTTSTTTKAVTTTVLTSTTTIIVHIKMRVPELIRGTTLRLHGSRVSFTPTKGVNASRNASLTCVSCPGSGQSGATSRSMLYTKMKELDFCYKIYFVP</sequence>
<reference evidence="2 3" key="1">
    <citation type="journal article" date="2021" name="Elife">
        <title>Chloroplast acquisition without the gene transfer in kleptoplastic sea slugs, Plakobranchus ocellatus.</title>
        <authorList>
            <person name="Maeda T."/>
            <person name="Takahashi S."/>
            <person name="Yoshida T."/>
            <person name="Shimamura S."/>
            <person name="Takaki Y."/>
            <person name="Nagai Y."/>
            <person name="Toyoda A."/>
            <person name="Suzuki Y."/>
            <person name="Arimoto A."/>
            <person name="Ishii H."/>
            <person name="Satoh N."/>
            <person name="Nishiyama T."/>
            <person name="Hasebe M."/>
            <person name="Maruyama T."/>
            <person name="Minagawa J."/>
            <person name="Obokata J."/>
            <person name="Shigenobu S."/>
        </authorList>
    </citation>
    <scope>NUCLEOTIDE SEQUENCE [LARGE SCALE GENOMIC DNA]</scope>
</reference>
<evidence type="ECO:0000256" key="1">
    <source>
        <dbReference type="SAM" id="MobiDB-lite"/>
    </source>
</evidence>
<accession>A0AAV4A8N1</accession>
<evidence type="ECO:0000313" key="2">
    <source>
        <dbReference type="EMBL" id="GFO04641.1"/>
    </source>
</evidence>
<dbReference type="AlphaFoldDB" id="A0AAV4A8N1"/>
<feature type="region of interest" description="Disordered" evidence="1">
    <location>
        <begin position="1"/>
        <end position="32"/>
    </location>
</feature>
<organism evidence="2 3">
    <name type="scientific">Plakobranchus ocellatus</name>
    <dbReference type="NCBI Taxonomy" id="259542"/>
    <lineage>
        <taxon>Eukaryota</taxon>
        <taxon>Metazoa</taxon>
        <taxon>Spiralia</taxon>
        <taxon>Lophotrochozoa</taxon>
        <taxon>Mollusca</taxon>
        <taxon>Gastropoda</taxon>
        <taxon>Heterobranchia</taxon>
        <taxon>Euthyneura</taxon>
        <taxon>Panpulmonata</taxon>
        <taxon>Sacoglossa</taxon>
        <taxon>Placobranchoidea</taxon>
        <taxon>Plakobranchidae</taxon>
        <taxon>Plakobranchus</taxon>
    </lineage>
</organism>
<dbReference type="EMBL" id="BLXT01003740">
    <property type="protein sequence ID" value="GFO04641.1"/>
    <property type="molecule type" value="Genomic_DNA"/>
</dbReference>
<evidence type="ECO:0000313" key="3">
    <source>
        <dbReference type="Proteomes" id="UP000735302"/>
    </source>
</evidence>
<proteinExistence type="predicted"/>
<protein>
    <submittedName>
        <fullName evidence="2">Uncharacterized protein</fullName>
    </submittedName>
</protein>
<dbReference type="Proteomes" id="UP000735302">
    <property type="component" value="Unassembled WGS sequence"/>
</dbReference>
<name>A0AAV4A8N1_9GAST</name>